<comment type="caution">
    <text evidence="3">The sequence shown here is derived from an EMBL/GenBank/DDBJ whole genome shotgun (WGS) entry which is preliminary data.</text>
</comment>
<sequence length="313" mass="35427">MSSNINTGTSAESINQVVSTIRGFLDRLHYSETPVSQEDRRYLEKTVRGDFARHVQHHGARSSEWLDITVIPAVAIAQASTYSPANSAPTPLYIARLTTWAIYFDDMTQRMPSSLAAFQRNLITNDADSDIMVEFRRLLVDAYRLWEPISANLIVTCCMEFVTACAIEGNEELGSMKIRRTAVSWPDYLRSKTGVAAAYSYAIFSKHLDHQLSAYIQIIGDANKFIELTNDILSFYKENLTGETNNYIYARAFTRGKSAIQTHQDVAEELISMYERICATLEGPELEAWKGFVNGYLTFHVVLERYRLGEILS</sequence>
<comment type="similarity">
    <text evidence="1">Belongs to the trichodiene synthase family.</text>
</comment>
<protein>
    <recommendedName>
        <fullName evidence="5">Terpenoid synthase</fullName>
    </recommendedName>
</protein>
<reference evidence="3 4" key="1">
    <citation type="submission" date="2015-12" db="EMBL/GenBank/DDBJ databases">
        <title>Draft genome sequence of Moniliophthora roreri, the causal agent of frosty pod rot of cacao.</title>
        <authorList>
            <person name="Aime M.C."/>
            <person name="Diaz-Valderrama J.R."/>
            <person name="Kijpornyongpan T."/>
            <person name="Phillips-Mora W."/>
        </authorList>
    </citation>
    <scope>NUCLEOTIDE SEQUENCE [LARGE SCALE GENOMIC DNA]</scope>
    <source>
        <strain evidence="3 4">MCA 2952</strain>
    </source>
</reference>
<evidence type="ECO:0008006" key="5">
    <source>
        <dbReference type="Google" id="ProtNLM"/>
    </source>
</evidence>
<evidence type="ECO:0000256" key="2">
    <source>
        <dbReference type="ARBA" id="ARBA00023239"/>
    </source>
</evidence>
<dbReference type="Proteomes" id="UP000054988">
    <property type="component" value="Unassembled WGS sequence"/>
</dbReference>
<proteinExistence type="inferred from homology"/>
<evidence type="ECO:0000313" key="3">
    <source>
        <dbReference type="EMBL" id="KTB28547.1"/>
    </source>
</evidence>
<dbReference type="eggNOG" id="ENOG502SQ3X">
    <property type="taxonomic scope" value="Eukaryota"/>
</dbReference>
<name>A0A0W0EWS9_MONRR</name>
<keyword evidence="2" id="KW-0456">Lyase</keyword>
<dbReference type="AlphaFoldDB" id="A0A0W0EWS9"/>
<dbReference type="SUPFAM" id="SSF48576">
    <property type="entry name" value="Terpenoid synthases"/>
    <property type="match status" value="1"/>
</dbReference>
<accession>A0A0W0EWS9</accession>
<organism evidence="3 4">
    <name type="scientific">Moniliophthora roreri</name>
    <name type="common">Frosty pod rot fungus</name>
    <name type="synonym">Monilia roreri</name>
    <dbReference type="NCBI Taxonomy" id="221103"/>
    <lineage>
        <taxon>Eukaryota</taxon>
        <taxon>Fungi</taxon>
        <taxon>Dikarya</taxon>
        <taxon>Basidiomycota</taxon>
        <taxon>Agaricomycotina</taxon>
        <taxon>Agaricomycetes</taxon>
        <taxon>Agaricomycetidae</taxon>
        <taxon>Agaricales</taxon>
        <taxon>Marasmiineae</taxon>
        <taxon>Marasmiaceae</taxon>
        <taxon>Moniliophthora</taxon>
    </lineage>
</organism>
<dbReference type="EMBL" id="LATX01002469">
    <property type="protein sequence ID" value="KTB28547.1"/>
    <property type="molecule type" value="Genomic_DNA"/>
</dbReference>
<dbReference type="InterPro" id="IPR024652">
    <property type="entry name" value="Trichodiene_synth"/>
</dbReference>
<dbReference type="Pfam" id="PF06330">
    <property type="entry name" value="TRI5"/>
    <property type="match status" value="1"/>
</dbReference>
<dbReference type="SFLD" id="SFLDS00005">
    <property type="entry name" value="Isoprenoid_Synthase_Type_I"/>
    <property type="match status" value="1"/>
</dbReference>
<dbReference type="InterPro" id="IPR008949">
    <property type="entry name" value="Isoprenoid_synthase_dom_sf"/>
</dbReference>
<evidence type="ECO:0000313" key="4">
    <source>
        <dbReference type="Proteomes" id="UP000054988"/>
    </source>
</evidence>
<dbReference type="Gene3D" id="1.10.600.10">
    <property type="entry name" value="Farnesyl Diphosphate Synthase"/>
    <property type="match status" value="1"/>
</dbReference>
<dbReference type="SFLD" id="SFLDG01021">
    <property type="entry name" value="Trichodiene_Synthase_Like"/>
    <property type="match status" value="1"/>
</dbReference>
<dbReference type="GO" id="GO:0016838">
    <property type="term" value="F:carbon-oxygen lyase activity, acting on phosphates"/>
    <property type="evidence" value="ECO:0007669"/>
    <property type="project" value="InterPro"/>
</dbReference>
<evidence type="ECO:0000256" key="1">
    <source>
        <dbReference type="ARBA" id="ARBA00007946"/>
    </source>
</evidence>
<gene>
    <name evidence="3" type="ORF">WG66_18750</name>
</gene>